<gene>
    <name evidence="2" type="ORF">GD597_20590</name>
</gene>
<dbReference type="Gene3D" id="1.25.40.390">
    <property type="match status" value="1"/>
</dbReference>
<comment type="caution">
    <text evidence="2">The sequence shown here is derived from an EMBL/GenBank/DDBJ whole genome shotgun (WGS) entry which is preliminary data.</text>
</comment>
<dbReference type="Proteomes" id="UP000598971">
    <property type="component" value="Unassembled WGS sequence"/>
</dbReference>
<protein>
    <submittedName>
        <fullName evidence="2">SusD/RagB family nutrient-binding outer membrane lipoprotein</fullName>
    </submittedName>
</protein>
<dbReference type="SUPFAM" id="SSF48452">
    <property type="entry name" value="TPR-like"/>
    <property type="match status" value="1"/>
</dbReference>
<dbReference type="EMBL" id="WHPF01000020">
    <property type="protein sequence ID" value="NNV57874.1"/>
    <property type="molecule type" value="Genomic_DNA"/>
</dbReference>
<organism evidence="2 3">
    <name type="scientific">Limnovirga soli</name>
    <dbReference type="NCBI Taxonomy" id="2656915"/>
    <lineage>
        <taxon>Bacteria</taxon>
        <taxon>Pseudomonadati</taxon>
        <taxon>Bacteroidota</taxon>
        <taxon>Chitinophagia</taxon>
        <taxon>Chitinophagales</taxon>
        <taxon>Chitinophagaceae</taxon>
        <taxon>Limnovirga</taxon>
    </lineage>
</organism>
<evidence type="ECO:0000313" key="2">
    <source>
        <dbReference type="EMBL" id="NNV57874.1"/>
    </source>
</evidence>
<dbReference type="RefSeq" id="WP_171609825.1">
    <property type="nucleotide sequence ID" value="NZ_WHPF01000020.1"/>
</dbReference>
<dbReference type="AlphaFoldDB" id="A0A8J8JWL8"/>
<keyword evidence="3" id="KW-1185">Reference proteome</keyword>
<proteinExistence type="predicted"/>
<evidence type="ECO:0000256" key="1">
    <source>
        <dbReference type="SAM" id="SignalP"/>
    </source>
</evidence>
<sequence length="518" mass="57122">MLQTKFKVFLTAVLAVSILTISSCSKDFGNMNTNPTVALTPLTSALLTQVLSGVGSTYSWDQGGISTQGGLYCQYFSETQYTEASRYAKPTTNWDGYYAGNLKDLQTIIDYNTDPATAPIALAYGSNANQIAVARIMKAYIFWFLTDTWGDIPYNSIFQADNNGVVAYTSQQEIYNALFTELDEAVKQFDDGPAMSGDILFNKNITMWKKFANSTRAMMALRLSKVDATKGKSEFNAALSADGGVFETGEMAKVVYPGGNFNSPVYNYYNVTARKDYAVSDIVIDQLYNNFDDRYYVYGTAEGATNTAAGASVVGFPYGLTRDEAISFPKTTWARVVGTSKTIFSDGTDFNVATSTAFLLTSAEIYLARAEAAELGWTEESVEDNYYEGIAESYKQWKIYTGTLQPIFGGATMDGDDYFYYISQSQIALDGETDLEKIQYEQWVASFPVGWLGWANWRRTGVPELSPAPGLTDIPRRFPYGPNEYSLNTANVNSAAGQYTGGGQSTDSQFGRVWWDVQ</sequence>
<feature type="chain" id="PRO_5035288123" evidence="1">
    <location>
        <begin position="26"/>
        <end position="518"/>
    </location>
</feature>
<keyword evidence="2" id="KW-0449">Lipoprotein</keyword>
<dbReference type="Pfam" id="PF12771">
    <property type="entry name" value="SusD-like_2"/>
    <property type="match status" value="1"/>
</dbReference>
<keyword evidence="1" id="KW-0732">Signal</keyword>
<dbReference type="InterPro" id="IPR041662">
    <property type="entry name" value="SusD-like_2"/>
</dbReference>
<feature type="signal peptide" evidence="1">
    <location>
        <begin position="1"/>
        <end position="25"/>
    </location>
</feature>
<dbReference type="PROSITE" id="PS51257">
    <property type="entry name" value="PROKAR_LIPOPROTEIN"/>
    <property type="match status" value="1"/>
</dbReference>
<reference evidence="2" key="1">
    <citation type="submission" date="2019-10" db="EMBL/GenBank/DDBJ databases">
        <title>Draft genome sequence of Panacibacter sp. KCS-6.</title>
        <authorList>
            <person name="Yim K.J."/>
        </authorList>
    </citation>
    <scope>NUCLEOTIDE SEQUENCE</scope>
    <source>
        <strain evidence="2">KCS-6</strain>
    </source>
</reference>
<dbReference type="InterPro" id="IPR011990">
    <property type="entry name" value="TPR-like_helical_dom_sf"/>
</dbReference>
<name>A0A8J8JWL8_9BACT</name>
<evidence type="ECO:0000313" key="3">
    <source>
        <dbReference type="Proteomes" id="UP000598971"/>
    </source>
</evidence>
<accession>A0A8J8JWL8</accession>